<dbReference type="HAMAP" id="MF_00795">
    <property type="entry name" value="CutC"/>
    <property type="match status" value="1"/>
</dbReference>
<organism evidence="3 4">
    <name type="scientific">Anaerotalea alkaliphila</name>
    <dbReference type="NCBI Taxonomy" id="2662126"/>
    <lineage>
        <taxon>Bacteria</taxon>
        <taxon>Bacillati</taxon>
        <taxon>Bacillota</taxon>
        <taxon>Clostridia</taxon>
        <taxon>Eubacteriales</taxon>
        <taxon>Anaerotalea</taxon>
    </lineage>
</organism>
<keyword evidence="4" id="KW-1185">Reference proteome</keyword>
<dbReference type="Gene3D" id="3.20.20.380">
    <property type="entry name" value="Copper homeostasis (CutC) domain"/>
    <property type="match status" value="1"/>
</dbReference>
<dbReference type="PANTHER" id="PTHR12598:SF0">
    <property type="entry name" value="COPPER HOMEOSTASIS PROTEIN CUTC HOMOLOG"/>
    <property type="match status" value="1"/>
</dbReference>
<reference evidence="3 4" key="1">
    <citation type="submission" date="2020-01" db="EMBL/GenBank/DDBJ databases">
        <title>Anaeroalcalibacter tamaniensis gen. nov., sp. nov., moderately halophilic strictly anaerobic fermenter bacterium from mud volcano of Taman peninsula.</title>
        <authorList>
            <person name="Frolova A."/>
            <person name="Merkel A.Y."/>
            <person name="Slobodkin A.I."/>
        </authorList>
    </citation>
    <scope>NUCLEOTIDE SEQUENCE [LARGE SCALE GENOMIC DNA]</scope>
    <source>
        <strain evidence="3 4">F-3ap</strain>
    </source>
</reference>
<proteinExistence type="inferred from homology"/>
<dbReference type="GO" id="GO:0005737">
    <property type="term" value="C:cytoplasm"/>
    <property type="evidence" value="ECO:0007669"/>
    <property type="project" value="UniProtKB-SubCell"/>
</dbReference>
<protein>
    <recommendedName>
        <fullName evidence="2">PF03932 family protein CutC</fullName>
    </recommendedName>
</protein>
<evidence type="ECO:0000256" key="1">
    <source>
        <dbReference type="ARBA" id="ARBA00007768"/>
    </source>
</evidence>
<keyword evidence="2" id="KW-0963">Cytoplasm</keyword>
<gene>
    <name evidence="2" type="primary">cutC</name>
    <name evidence="3" type="ORF">GXN74_10985</name>
</gene>
<sequence>MCIREACVGSWREAEKAQEAGADRIELCAGLQEGGTTPSKGTIRMAKSRLKIPVVVMIRPRGGGFVYTPEEREIMEMDILEAKEAGAEGVAFGILDQEGKISREDMKRLISAAKPMEVVFHMAFDELEDPLAAMETLIGLGVDRILTKGSKTSAMDGRDTLKALVEAAAGRMQILPGGGVDRHNYREIIARTGATQVHGTRIV</sequence>
<evidence type="ECO:0000256" key="2">
    <source>
        <dbReference type="HAMAP-Rule" id="MF_00795"/>
    </source>
</evidence>
<dbReference type="RefSeq" id="WP_162370989.1">
    <property type="nucleotide sequence ID" value="NZ_JAAEEH010000032.1"/>
</dbReference>
<dbReference type="Pfam" id="PF03932">
    <property type="entry name" value="CutC"/>
    <property type="match status" value="1"/>
</dbReference>
<accession>A0A7X5KMS3</accession>
<comment type="caution">
    <text evidence="3">The sequence shown here is derived from an EMBL/GenBank/DDBJ whole genome shotgun (WGS) entry which is preliminary data.</text>
</comment>
<comment type="similarity">
    <text evidence="1 2">Belongs to the CutC family.</text>
</comment>
<dbReference type="EMBL" id="JAAEEH010000032">
    <property type="protein sequence ID" value="NDL68266.1"/>
    <property type="molecule type" value="Genomic_DNA"/>
</dbReference>
<name>A0A7X5KMS3_9FIRM</name>
<evidence type="ECO:0000313" key="3">
    <source>
        <dbReference type="EMBL" id="NDL68266.1"/>
    </source>
</evidence>
<dbReference type="InterPro" id="IPR005627">
    <property type="entry name" value="CutC-like"/>
</dbReference>
<comment type="caution">
    <text evidence="2">Once thought to be involved in copper homeostasis, experiments in E.coli have shown this is not the case.</text>
</comment>
<dbReference type="Proteomes" id="UP000461585">
    <property type="component" value="Unassembled WGS sequence"/>
</dbReference>
<dbReference type="GO" id="GO:0005507">
    <property type="term" value="F:copper ion binding"/>
    <property type="evidence" value="ECO:0007669"/>
    <property type="project" value="TreeGrafter"/>
</dbReference>
<dbReference type="SUPFAM" id="SSF110395">
    <property type="entry name" value="CutC-like"/>
    <property type="match status" value="1"/>
</dbReference>
<evidence type="ECO:0000313" key="4">
    <source>
        <dbReference type="Proteomes" id="UP000461585"/>
    </source>
</evidence>
<comment type="subcellular location">
    <subcellularLocation>
        <location evidence="2">Cytoplasm</location>
    </subcellularLocation>
</comment>
<dbReference type="PANTHER" id="PTHR12598">
    <property type="entry name" value="COPPER HOMEOSTASIS PROTEIN CUTC"/>
    <property type="match status" value="1"/>
</dbReference>
<dbReference type="InterPro" id="IPR036822">
    <property type="entry name" value="CutC-like_dom_sf"/>
</dbReference>
<dbReference type="AlphaFoldDB" id="A0A7X5KMS3"/>